<sequence>MRAVIHARAFRRTMHCLALVAALLLALLPTMGRMAELRPQADGVWAQICTLAGLQQVQLPALDPEPSPPSGDRGMDCAYCPLLSALAPLLLWALLLLWPQPAATPIPALRAPPRGGRGHPSGLGSRGPPIAL</sequence>
<evidence type="ECO:0000256" key="2">
    <source>
        <dbReference type="SAM" id="Phobius"/>
    </source>
</evidence>
<gene>
    <name evidence="3" type="ORF">D0Y53_07995</name>
</gene>
<accession>A0A372DL78</accession>
<feature type="region of interest" description="Disordered" evidence="1">
    <location>
        <begin position="108"/>
        <end position="132"/>
    </location>
</feature>
<keyword evidence="4" id="KW-1185">Reference proteome</keyword>
<proteinExistence type="predicted"/>
<reference evidence="3 4" key="1">
    <citation type="submission" date="2018-08" db="EMBL/GenBank/DDBJ databases">
        <title>Lysobacter weifangensis sp. nov., a new member of the family 'Xanthomonadaceae', isolated from soil in a farmland.</title>
        <authorList>
            <person name="Zhao H."/>
        </authorList>
    </citation>
    <scope>NUCLEOTIDE SEQUENCE [LARGE SCALE GENOMIC DNA]</scope>
    <source>
        <strain evidence="3 4">WF-2</strain>
    </source>
</reference>
<organism evidence="3 4">
    <name type="scientific">Cognatiluteimonas weifangensis</name>
    <dbReference type="NCBI Taxonomy" id="2303539"/>
    <lineage>
        <taxon>Bacteria</taxon>
        <taxon>Pseudomonadati</taxon>
        <taxon>Pseudomonadota</taxon>
        <taxon>Gammaproteobacteria</taxon>
        <taxon>Lysobacterales</taxon>
        <taxon>Lysobacteraceae</taxon>
        <taxon>Cognatiluteimonas</taxon>
    </lineage>
</organism>
<name>A0A372DL78_9GAMM</name>
<keyword evidence="2" id="KW-1133">Transmembrane helix</keyword>
<dbReference type="EMBL" id="QVPD01000007">
    <property type="protein sequence ID" value="RFP60300.1"/>
    <property type="molecule type" value="Genomic_DNA"/>
</dbReference>
<feature type="transmembrane region" description="Helical" evidence="2">
    <location>
        <begin position="78"/>
        <end position="98"/>
    </location>
</feature>
<dbReference type="Pfam" id="PF11162">
    <property type="entry name" value="DUF2946"/>
    <property type="match status" value="1"/>
</dbReference>
<protein>
    <submittedName>
        <fullName evidence="3">DUF2946 domain-containing protein</fullName>
    </submittedName>
</protein>
<dbReference type="InterPro" id="IPR021333">
    <property type="entry name" value="DUF2946"/>
</dbReference>
<evidence type="ECO:0000256" key="1">
    <source>
        <dbReference type="SAM" id="MobiDB-lite"/>
    </source>
</evidence>
<evidence type="ECO:0000313" key="4">
    <source>
        <dbReference type="Proteomes" id="UP000262917"/>
    </source>
</evidence>
<keyword evidence="2" id="KW-0472">Membrane</keyword>
<comment type="caution">
    <text evidence="3">The sequence shown here is derived from an EMBL/GenBank/DDBJ whole genome shotgun (WGS) entry which is preliminary data.</text>
</comment>
<dbReference type="Proteomes" id="UP000262917">
    <property type="component" value="Unassembled WGS sequence"/>
</dbReference>
<evidence type="ECO:0000313" key="3">
    <source>
        <dbReference type="EMBL" id="RFP60300.1"/>
    </source>
</evidence>
<dbReference type="AlphaFoldDB" id="A0A372DL78"/>
<keyword evidence="2" id="KW-0812">Transmembrane</keyword>